<dbReference type="PANTHER" id="PTHR11241">
    <property type="entry name" value="DEOXYURIDINE 5'-TRIPHOSPHATE NUCLEOTIDOHYDROLASE"/>
    <property type="match status" value="1"/>
</dbReference>
<dbReference type="NCBIfam" id="NF001862">
    <property type="entry name" value="PRK00601.1"/>
    <property type="match status" value="1"/>
</dbReference>
<keyword evidence="5" id="KW-0479">Metal-binding</keyword>
<reference evidence="7 8" key="1">
    <citation type="submission" date="2020-09" db="EMBL/GenBank/DDBJ databases">
        <authorList>
            <person name="Yoon J.-W."/>
        </authorList>
    </citation>
    <scope>NUCLEOTIDE SEQUENCE [LARGE SCALE GENOMIC DNA]</scope>
    <source>
        <strain evidence="7 8">KMU-140</strain>
    </source>
</reference>
<comment type="cofactor">
    <cofactor evidence="5">
        <name>Mg(2+)</name>
        <dbReference type="ChEBI" id="CHEBI:18420"/>
    </cofactor>
</comment>
<dbReference type="SUPFAM" id="SSF51283">
    <property type="entry name" value="dUTPase-like"/>
    <property type="match status" value="1"/>
</dbReference>
<sequence>MSARQVGAEGDQTSAAVPVQVKRLPHGEGLELPAYATSGSAGMDIVSAEDVTIDPGARHAVATGLSVAIPHGYEIQVRPRSGLAFKHGITVPNTPGTIDSDYRGELKVLLINHGAEAFAIARGDRVAQLVLAPVTQAAWNEVAELDATERGEGGFGSTGGHAKL</sequence>
<dbReference type="GO" id="GO:0004170">
    <property type="term" value="F:dUTP diphosphatase activity"/>
    <property type="evidence" value="ECO:0007669"/>
    <property type="project" value="UniProtKB-EC"/>
</dbReference>
<gene>
    <name evidence="5 7" type="primary">dut</name>
    <name evidence="7" type="ORF">IB285_00375</name>
</gene>
<comment type="catalytic activity">
    <reaction evidence="4 5">
        <text>dUTP + H2O = dUMP + diphosphate + H(+)</text>
        <dbReference type="Rhea" id="RHEA:10248"/>
        <dbReference type="ChEBI" id="CHEBI:15377"/>
        <dbReference type="ChEBI" id="CHEBI:15378"/>
        <dbReference type="ChEBI" id="CHEBI:33019"/>
        <dbReference type="ChEBI" id="CHEBI:61555"/>
        <dbReference type="ChEBI" id="CHEBI:246422"/>
        <dbReference type="EC" id="3.6.1.23"/>
    </reaction>
</comment>
<comment type="similarity">
    <text evidence="1 5">Belongs to the dUTPase family.</text>
</comment>
<comment type="caution">
    <text evidence="5">Lacks conserved residue(s) required for the propagation of feature annotation.</text>
</comment>
<dbReference type="InterPro" id="IPR008181">
    <property type="entry name" value="dUTPase"/>
</dbReference>
<dbReference type="InterPro" id="IPR033704">
    <property type="entry name" value="dUTPase_trimeric"/>
</dbReference>
<evidence type="ECO:0000313" key="8">
    <source>
        <dbReference type="Proteomes" id="UP000635384"/>
    </source>
</evidence>
<dbReference type="Gene3D" id="2.70.40.10">
    <property type="match status" value="1"/>
</dbReference>
<protein>
    <recommendedName>
        <fullName evidence="5">Deoxyuridine 5'-triphosphate nucleotidohydrolase</fullName>
        <shortName evidence="5">dUTPase</shortName>
        <ecNumber evidence="5">3.6.1.23</ecNumber>
    </recommendedName>
    <alternativeName>
        <fullName evidence="5">dUTP pyrophosphatase</fullName>
    </alternativeName>
</protein>
<dbReference type="InterPro" id="IPR029054">
    <property type="entry name" value="dUTPase-like"/>
</dbReference>
<dbReference type="EC" id="3.6.1.23" evidence="5"/>
<evidence type="ECO:0000256" key="4">
    <source>
        <dbReference type="ARBA" id="ARBA00047686"/>
    </source>
</evidence>
<feature type="binding site" evidence="5">
    <location>
        <begin position="80"/>
        <end position="82"/>
    </location>
    <ligand>
        <name>substrate</name>
    </ligand>
</feature>
<evidence type="ECO:0000256" key="1">
    <source>
        <dbReference type="ARBA" id="ARBA00006581"/>
    </source>
</evidence>
<keyword evidence="3 5" id="KW-0546">Nucleotide metabolism</keyword>
<evidence type="ECO:0000256" key="5">
    <source>
        <dbReference type="HAMAP-Rule" id="MF_00116"/>
    </source>
</evidence>
<accession>A0ABR8KN03</accession>
<dbReference type="NCBIfam" id="TIGR00576">
    <property type="entry name" value="dut"/>
    <property type="match status" value="1"/>
</dbReference>
<dbReference type="RefSeq" id="WP_190786318.1">
    <property type="nucleotide sequence ID" value="NZ_JACXLC010000001.1"/>
</dbReference>
<evidence type="ECO:0000256" key="3">
    <source>
        <dbReference type="ARBA" id="ARBA00023080"/>
    </source>
</evidence>
<feature type="binding site" evidence="5">
    <location>
        <position position="93"/>
    </location>
    <ligand>
        <name>substrate</name>
    </ligand>
</feature>
<feature type="binding site" evidence="5">
    <location>
        <begin position="97"/>
        <end position="99"/>
    </location>
    <ligand>
        <name>substrate</name>
    </ligand>
</feature>
<evidence type="ECO:0000256" key="2">
    <source>
        <dbReference type="ARBA" id="ARBA00022801"/>
    </source>
</evidence>
<dbReference type="Pfam" id="PF00692">
    <property type="entry name" value="dUTPase"/>
    <property type="match status" value="1"/>
</dbReference>
<dbReference type="InterPro" id="IPR036157">
    <property type="entry name" value="dUTPase-like_sf"/>
</dbReference>
<keyword evidence="8" id="KW-1185">Reference proteome</keyword>
<comment type="function">
    <text evidence="5">This enzyme is involved in nucleotide metabolism: it produces dUMP, the immediate precursor of thymidine nucleotides and it decreases the intracellular concentration of dUTP so that uracil cannot be incorporated into DNA.</text>
</comment>
<dbReference type="PANTHER" id="PTHR11241:SF0">
    <property type="entry name" value="DEOXYURIDINE 5'-TRIPHOSPHATE NUCLEOTIDOHYDROLASE"/>
    <property type="match status" value="1"/>
</dbReference>
<dbReference type="CDD" id="cd07557">
    <property type="entry name" value="trimeric_dUTPase"/>
    <property type="match status" value="1"/>
</dbReference>
<evidence type="ECO:0000259" key="6">
    <source>
        <dbReference type="Pfam" id="PF00692"/>
    </source>
</evidence>
<comment type="caution">
    <text evidence="7">The sequence shown here is derived from an EMBL/GenBank/DDBJ whole genome shotgun (WGS) entry which is preliminary data.</text>
</comment>
<comment type="pathway">
    <text evidence="5">Pyrimidine metabolism; dUMP biosynthesis; dUMP from dCTP (dUTP route): step 2/2.</text>
</comment>
<keyword evidence="2 5" id="KW-0378">Hydrolase</keyword>
<proteinExistence type="inferred from homology"/>
<dbReference type="HAMAP" id="MF_00116">
    <property type="entry name" value="dUTPase_bact"/>
    <property type="match status" value="1"/>
</dbReference>
<feature type="domain" description="dUTPase-like" evidence="6">
    <location>
        <begin position="31"/>
        <end position="159"/>
    </location>
</feature>
<dbReference type="EMBL" id="JACXLC010000001">
    <property type="protein sequence ID" value="MBD2840705.1"/>
    <property type="molecule type" value="Genomic_DNA"/>
</dbReference>
<dbReference type="Proteomes" id="UP000635384">
    <property type="component" value="Unassembled WGS sequence"/>
</dbReference>
<organism evidence="7 8">
    <name type="scientific">Erythrobacter rubeus</name>
    <dbReference type="NCBI Taxonomy" id="2760803"/>
    <lineage>
        <taxon>Bacteria</taxon>
        <taxon>Pseudomonadati</taxon>
        <taxon>Pseudomonadota</taxon>
        <taxon>Alphaproteobacteria</taxon>
        <taxon>Sphingomonadales</taxon>
        <taxon>Erythrobacteraceae</taxon>
        <taxon>Erythrobacter/Porphyrobacter group</taxon>
        <taxon>Erythrobacter</taxon>
    </lineage>
</organism>
<evidence type="ECO:0000313" key="7">
    <source>
        <dbReference type="EMBL" id="MBD2840705.1"/>
    </source>
</evidence>
<name>A0ABR8KN03_9SPHN</name>
<keyword evidence="5" id="KW-0460">Magnesium</keyword>